<dbReference type="EMBL" id="MU843061">
    <property type="protein sequence ID" value="KAK2022082.1"/>
    <property type="molecule type" value="Genomic_DNA"/>
</dbReference>
<evidence type="ECO:0000256" key="2">
    <source>
        <dbReference type="SAM" id="SignalP"/>
    </source>
</evidence>
<keyword evidence="1" id="KW-0472">Membrane</keyword>
<dbReference type="AlphaFoldDB" id="A0AAD9H5C5"/>
<feature type="chain" id="PRO_5042069295" evidence="2">
    <location>
        <begin position="24"/>
        <end position="371"/>
    </location>
</feature>
<evidence type="ECO:0000313" key="4">
    <source>
        <dbReference type="Proteomes" id="UP001232148"/>
    </source>
</evidence>
<sequence>MRLIRMITLAAMVVGTLIRGVQASGGHQIYPTIGSLSQAAKICPRYGFVEYESAVGEFHEKMDRHFAMSEAFHSEVKAMRQSYPGELKAMLRDELKAMFRDEMKAMFRDEMNELRPTLHPSQHRDPTTHPYKRSLEDVDDAMDCRNKTLNPELAIFLERIATAQERASTSGGGLPWPTISQAVIGFVTIAMTLFNFFQKRIMRSCKWLGRPFAWKDTDSDVKTLTDKASATTLESRTTVLENLLSTYKIPDIRKRLDTMDTTVNGFDVPNIQQQLTGIVATVNGFNVPNIQQQLTGMMATVNGFNVPKIQQQLTGMMATVNGFDVPNIQRQLTDIVDTVNGFNVPDIQQRLKKLMDEFNNHVVNPANMAHI</sequence>
<feature type="transmembrane region" description="Helical" evidence="1">
    <location>
        <begin position="174"/>
        <end position="197"/>
    </location>
</feature>
<dbReference type="Proteomes" id="UP001232148">
    <property type="component" value="Unassembled WGS sequence"/>
</dbReference>
<evidence type="ECO:0000313" key="3">
    <source>
        <dbReference type="EMBL" id="KAK2022082.1"/>
    </source>
</evidence>
<feature type="signal peptide" evidence="2">
    <location>
        <begin position="1"/>
        <end position="23"/>
    </location>
</feature>
<accession>A0AAD9H5C5</accession>
<protein>
    <submittedName>
        <fullName evidence="3">Uncharacterized protein</fullName>
    </submittedName>
</protein>
<proteinExistence type="predicted"/>
<keyword evidence="1" id="KW-0812">Transmembrane</keyword>
<keyword evidence="4" id="KW-1185">Reference proteome</keyword>
<name>A0AAD9H5C5_9PEZI</name>
<reference evidence="3" key="1">
    <citation type="submission" date="2021-06" db="EMBL/GenBank/DDBJ databases">
        <title>Comparative genomics, transcriptomics and evolutionary studies reveal genomic signatures of adaptation to plant cell wall in hemibiotrophic fungi.</title>
        <authorList>
            <consortium name="DOE Joint Genome Institute"/>
            <person name="Baroncelli R."/>
            <person name="Diaz J.F."/>
            <person name="Benocci T."/>
            <person name="Peng M."/>
            <person name="Battaglia E."/>
            <person name="Haridas S."/>
            <person name="Andreopoulos W."/>
            <person name="Labutti K."/>
            <person name="Pangilinan J."/>
            <person name="Floch G.L."/>
            <person name="Makela M.R."/>
            <person name="Henrissat B."/>
            <person name="Grigoriev I.V."/>
            <person name="Crouch J.A."/>
            <person name="De Vries R.P."/>
            <person name="Sukno S.A."/>
            <person name="Thon M.R."/>
        </authorList>
    </citation>
    <scope>NUCLEOTIDE SEQUENCE</scope>
    <source>
        <strain evidence="3">MAFF235873</strain>
    </source>
</reference>
<comment type="caution">
    <text evidence="3">The sequence shown here is derived from an EMBL/GenBank/DDBJ whole genome shotgun (WGS) entry which is preliminary data.</text>
</comment>
<keyword evidence="1" id="KW-1133">Transmembrane helix</keyword>
<organism evidence="3 4">
    <name type="scientific">Colletotrichum zoysiae</name>
    <dbReference type="NCBI Taxonomy" id="1216348"/>
    <lineage>
        <taxon>Eukaryota</taxon>
        <taxon>Fungi</taxon>
        <taxon>Dikarya</taxon>
        <taxon>Ascomycota</taxon>
        <taxon>Pezizomycotina</taxon>
        <taxon>Sordariomycetes</taxon>
        <taxon>Hypocreomycetidae</taxon>
        <taxon>Glomerellales</taxon>
        <taxon>Glomerellaceae</taxon>
        <taxon>Colletotrichum</taxon>
        <taxon>Colletotrichum graminicola species complex</taxon>
    </lineage>
</organism>
<keyword evidence="2" id="KW-0732">Signal</keyword>
<evidence type="ECO:0000256" key="1">
    <source>
        <dbReference type="SAM" id="Phobius"/>
    </source>
</evidence>
<gene>
    <name evidence="3" type="ORF">LX32DRAFT_657953</name>
</gene>